<dbReference type="Pfam" id="PF00040">
    <property type="entry name" value="fn2"/>
    <property type="match status" value="1"/>
</dbReference>
<protein>
    <recommendedName>
        <fullName evidence="4">Fibronectin type-II domain-containing protein</fullName>
    </recommendedName>
</protein>
<name>A0A7S1NDL7_9EUGL</name>
<feature type="region of interest" description="Disordered" evidence="3">
    <location>
        <begin position="373"/>
        <end position="401"/>
    </location>
</feature>
<feature type="domain" description="Fibronectin type-II" evidence="4">
    <location>
        <begin position="65"/>
        <end position="111"/>
    </location>
</feature>
<keyword evidence="1" id="KW-0677">Repeat</keyword>
<evidence type="ECO:0000313" key="5">
    <source>
        <dbReference type="EMBL" id="CAD9013128.1"/>
    </source>
</evidence>
<accession>A0A7S1NDL7</accession>
<dbReference type="SUPFAM" id="SSF57440">
    <property type="entry name" value="Kringle-like"/>
    <property type="match status" value="1"/>
</dbReference>
<evidence type="ECO:0000256" key="3">
    <source>
        <dbReference type="SAM" id="MobiDB-lite"/>
    </source>
</evidence>
<dbReference type="InterPro" id="IPR000562">
    <property type="entry name" value="FN_type2_dom"/>
</dbReference>
<evidence type="ECO:0000256" key="1">
    <source>
        <dbReference type="ARBA" id="ARBA00022737"/>
    </source>
</evidence>
<evidence type="ECO:0000259" key="4">
    <source>
        <dbReference type="PROSITE" id="PS51092"/>
    </source>
</evidence>
<organism evidence="5">
    <name type="scientific">Eutreptiella gymnastica</name>
    <dbReference type="NCBI Taxonomy" id="73025"/>
    <lineage>
        <taxon>Eukaryota</taxon>
        <taxon>Discoba</taxon>
        <taxon>Euglenozoa</taxon>
        <taxon>Euglenida</taxon>
        <taxon>Spirocuta</taxon>
        <taxon>Euglenophyceae</taxon>
        <taxon>Eutreptiales</taxon>
        <taxon>Eutreptiaceae</taxon>
        <taxon>Eutreptiella</taxon>
    </lineage>
</organism>
<dbReference type="InterPro" id="IPR036943">
    <property type="entry name" value="FN_type2_sf"/>
</dbReference>
<dbReference type="PANTHER" id="PTHR40861:SF1">
    <property type="entry name" value="PHOSPHATIDATE PHOSPHATASE APP1 CATALYTIC DOMAIN-CONTAINING PROTEIN"/>
    <property type="match status" value="1"/>
</dbReference>
<dbReference type="PROSITE" id="PS51092">
    <property type="entry name" value="FN2_2"/>
    <property type="match status" value="1"/>
</dbReference>
<evidence type="ECO:0000256" key="2">
    <source>
        <dbReference type="ARBA" id="ARBA00023157"/>
    </source>
</evidence>
<dbReference type="AlphaFoldDB" id="A0A7S1NDL7"/>
<feature type="compositionally biased region" description="Basic and acidic residues" evidence="3">
    <location>
        <begin position="390"/>
        <end position="401"/>
    </location>
</feature>
<dbReference type="SMART" id="SM00059">
    <property type="entry name" value="FN2"/>
    <property type="match status" value="1"/>
</dbReference>
<dbReference type="PANTHER" id="PTHR40861">
    <property type="entry name" value="DUF2183 DOMAIN-CONTAINING PROTEIN"/>
    <property type="match status" value="1"/>
</dbReference>
<reference evidence="5" key="1">
    <citation type="submission" date="2021-01" db="EMBL/GenBank/DDBJ databases">
        <authorList>
            <person name="Corre E."/>
            <person name="Pelletier E."/>
            <person name="Niang G."/>
            <person name="Scheremetjew M."/>
            <person name="Finn R."/>
            <person name="Kale V."/>
            <person name="Holt S."/>
            <person name="Cochrane G."/>
            <person name="Meng A."/>
            <person name="Brown T."/>
            <person name="Cohen L."/>
        </authorList>
    </citation>
    <scope>NUCLEOTIDE SEQUENCE</scope>
    <source>
        <strain evidence="5">NIES-381</strain>
    </source>
</reference>
<proteinExistence type="predicted"/>
<gene>
    <name evidence="5" type="ORF">EGYM00392_LOCUS24230</name>
</gene>
<dbReference type="InterPro" id="IPR013806">
    <property type="entry name" value="Kringle-like"/>
</dbReference>
<feature type="compositionally biased region" description="Acidic residues" evidence="3">
    <location>
        <begin position="377"/>
        <end position="388"/>
    </location>
</feature>
<sequence>MTGASDHWPLSRTKEQGEKEWTLMMKLMIIVLQVLLALALIMPAMHWPQSMAGMAGPAACQRLTEHGIQCAFPFTYKGVLHHDCVMDGKFPHGWCTTELDARWKGREKCLPCQMHHFDAVPEEILHVCILEATGLTSYFAHATRLLVQLQDGSFFEQSTTAEHSPVWWQCFRSVVPKSGDVSLNFTLKGSLLRGVLKAGEYGRGELRVAWADVEATPGSRTVLLLREGKVTGQLHVTLQMQSMPVKPAVGPVRQVFSDVDNTLVPYGSHHLFPGALQFLHEMRGNMDAPGAAAEAPLVYLLSARPDWLKPKVANHLKIGDVSIYGGIIGGNPLKTIMYDVLTHDDADIIAMFKETKRKGVQLFYSKRQLVTHKGVSEEDEPEPDEPEVGGELHTKASDGPEKTKVAMPVIPHILIGDNGEGDAEAAYALLREGYIQAAFIRKVDLSKDCKLYERKPCTLEAPHLFYFANYTEAADIALQEGYISRAAHERIVTAFANDPVPLTGCSKKIQLLDKLI</sequence>
<dbReference type="Gene3D" id="2.10.10.10">
    <property type="entry name" value="Fibronectin, type II, collagen-binding"/>
    <property type="match status" value="1"/>
</dbReference>
<keyword evidence="2" id="KW-1015">Disulfide bond</keyword>
<dbReference type="EMBL" id="HBGA01065150">
    <property type="protein sequence ID" value="CAD9013128.1"/>
    <property type="molecule type" value="Transcribed_RNA"/>
</dbReference>